<name>A0ABP5GSE9_9ACTN</name>
<dbReference type="EMBL" id="BAAANQ010000006">
    <property type="protein sequence ID" value="GAA2055781.1"/>
    <property type="molecule type" value="Genomic_DNA"/>
</dbReference>
<proteinExistence type="predicted"/>
<organism evidence="1 2">
    <name type="scientific">Streptomyces cheonanensis</name>
    <dbReference type="NCBI Taxonomy" id="312720"/>
    <lineage>
        <taxon>Bacteria</taxon>
        <taxon>Bacillati</taxon>
        <taxon>Actinomycetota</taxon>
        <taxon>Actinomycetes</taxon>
        <taxon>Kitasatosporales</taxon>
        <taxon>Streptomycetaceae</taxon>
        <taxon>Streptomyces</taxon>
    </lineage>
</organism>
<dbReference type="RefSeq" id="WP_158687243.1">
    <property type="nucleotide sequence ID" value="NZ_BAAANQ010000006.1"/>
</dbReference>
<protein>
    <submittedName>
        <fullName evidence="1">Uncharacterized protein</fullName>
    </submittedName>
</protein>
<dbReference type="Proteomes" id="UP001403094">
    <property type="component" value="Unassembled WGS sequence"/>
</dbReference>
<gene>
    <name evidence="1" type="ORF">GCM10009757_33020</name>
</gene>
<accession>A0ABP5GSE9</accession>
<comment type="caution">
    <text evidence="1">The sequence shown here is derived from an EMBL/GenBank/DDBJ whole genome shotgun (WGS) entry which is preliminary data.</text>
</comment>
<reference evidence="2" key="1">
    <citation type="journal article" date="2019" name="Int. J. Syst. Evol. Microbiol.">
        <title>The Global Catalogue of Microorganisms (GCM) 10K type strain sequencing project: providing services to taxonomists for standard genome sequencing and annotation.</title>
        <authorList>
            <consortium name="The Broad Institute Genomics Platform"/>
            <consortium name="The Broad Institute Genome Sequencing Center for Infectious Disease"/>
            <person name="Wu L."/>
            <person name="Ma J."/>
        </authorList>
    </citation>
    <scope>NUCLEOTIDE SEQUENCE [LARGE SCALE GENOMIC DNA]</scope>
    <source>
        <strain evidence="2">JCM 14549</strain>
    </source>
</reference>
<evidence type="ECO:0000313" key="1">
    <source>
        <dbReference type="EMBL" id="GAA2055781.1"/>
    </source>
</evidence>
<keyword evidence="2" id="KW-1185">Reference proteome</keyword>
<evidence type="ECO:0000313" key="2">
    <source>
        <dbReference type="Proteomes" id="UP001403094"/>
    </source>
</evidence>
<sequence>MHEDEQGSALPDLSGLIASDVFSIVDSDGSIQGLQIFFRNGTSLVCTVWTDWTVALKKEATRQIPDYFWPPSDYNHQEIGVTIPQEGTAITLGPLETDVHGSLVGLTIRGTGFSIAIASEGGEMQLTVLGSRTGDGQSPP</sequence>